<dbReference type="PANTHER" id="PTHR12121:SF36">
    <property type="entry name" value="ENDONUCLEASE_EXONUCLEASE_PHOSPHATASE DOMAIN-CONTAINING PROTEIN"/>
    <property type="match status" value="1"/>
</dbReference>
<proteinExistence type="predicted"/>
<dbReference type="Gene3D" id="3.60.10.10">
    <property type="entry name" value="Endonuclease/exonuclease/phosphatase"/>
    <property type="match status" value="1"/>
</dbReference>
<dbReference type="SUPFAM" id="SSF56219">
    <property type="entry name" value="DNase I-like"/>
    <property type="match status" value="1"/>
</dbReference>
<organism evidence="3 4">
    <name type="scientific">Tsuneonella litorea</name>
    <dbReference type="NCBI Taxonomy" id="2976475"/>
    <lineage>
        <taxon>Bacteria</taxon>
        <taxon>Pseudomonadati</taxon>
        <taxon>Pseudomonadota</taxon>
        <taxon>Alphaproteobacteria</taxon>
        <taxon>Sphingomonadales</taxon>
        <taxon>Erythrobacteraceae</taxon>
        <taxon>Tsuneonella</taxon>
    </lineage>
</organism>
<dbReference type="Pfam" id="PF03372">
    <property type="entry name" value="Exo_endo_phos"/>
    <property type="match status" value="1"/>
</dbReference>
<evidence type="ECO:0000313" key="4">
    <source>
        <dbReference type="Proteomes" id="UP001142648"/>
    </source>
</evidence>
<keyword evidence="3" id="KW-0540">Nuclease</keyword>
<keyword evidence="4" id="KW-1185">Reference proteome</keyword>
<evidence type="ECO:0000313" key="3">
    <source>
        <dbReference type="EMBL" id="MCT2559597.1"/>
    </source>
</evidence>
<dbReference type="AlphaFoldDB" id="A0A9X2W2L8"/>
<dbReference type="InterPro" id="IPR050410">
    <property type="entry name" value="CCR4/nocturin_mRNA_transcr"/>
</dbReference>
<dbReference type="RefSeq" id="WP_259962503.1">
    <property type="nucleotide sequence ID" value="NZ_JAOAMV010000005.1"/>
</dbReference>
<feature type="signal peptide" evidence="1">
    <location>
        <begin position="1"/>
        <end position="23"/>
    </location>
</feature>
<keyword evidence="3" id="KW-0378">Hydrolase</keyword>
<dbReference type="Proteomes" id="UP001142648">
    <property type="component" value="Unassembled WGS sequence"/>
</dbReference>
<comment type="caution">
    <text evidence="3">The sequence shown here is derived from an EMBL/GenBank/DDBJ whole genome shotgun (WGS) entry which is preliminary data.</text>
</comment>
<name>A0A9X2W2L8_9SPHN</name>
<dbReference type="PROSITE" id="PS51257">
    <property type="entry name" value="PROKAR_LIPOPROTEIN"/>
    <property type="match status" value="1"/>
</dbReference>
<keyword evidence="1" id="KW-0732">Signal</keyword>
<evidence type="ECO:0000259" key="2">
    <source>
        <dbReference type="Pfam" id="PF03372"/>
    </source>
</evidence>
<dbReference type="EMBL" id="JAOAMV010000005">
    <property type="protein sequence ID" value="MCT2559597.1"/>
    <property type="molecule type" value="Genomic_DNA"/>
</dbReference>
<dbReference type="GO" id="GO:0004519">
    <property type="term" value="F:endonuclease activity"/>
    <property type="evidence" value="ECO:0007669"/>
    <property type="project" value="UniProtKB-KW"/>
</dbReference>
<feature type="chain" id="PRO_5040965079" evidence="1">
    <location>
        <begin position="24"/>
        <end position="292"/>
    </location>
</feature>
<evidence type="ECO:0000256" key="1">
    <source>
        <dbReference type="SAM" id="SignalP"/>
    </source>
</evidence>
<sequence length="292" mass="31565">MRIRAWIGLALGLVLAGCAHQFAGERSGAEELRAMTYNIRLDLASDGANAWSGRRELVFALLGREQPDVMGLQEVLLHQKADLEAALPGYAFAGVGRDDGAEGGEFSPVAWRRARFEALETGTFWLSPAPAVPGKGWDAAFPRIASWALLRDRSTGMTFRILNTHLDHVGTEARARSGAMLAEWAARHVAAGERVIVLGDFNSTPDMPAILTLADPARGALRNTRAISATPPYGPAGTFNAFRIDRDDPAPIDHIFVSGGFAVLRHATITQHWGGRLPSDHYPVIADLKVLD</sequence>
<gene>
    <name evidence="3" type="ORF">N0B51_11465</name>
</gene>
<dbReference type="InterPro" id="IPR005135">
    <property type="entry name" value="Endo/exonuclease/phosphatase"/>
</dbReference>
<dbReference type="PANTHER" id="PTHR12121">
    <property type="entry name" value="CARBON CATABOLITE REPRESSOR PROTEIN 4"/>
    <property type="match status" value="1"/>
</dbReference>
<keyword evidence="3" id="KW-0255">Endonuclease</keyword>
<feature type="domain" description="Endonuclease/exonuclease/phosphatase" evidence="2">
    <location>
        <begin position="35"/>
        <end position="281"/>
    </location>
</feature>
<accession>A0A9X2W2L8</accession>
<reference evidence="3" key="1">
    <citation type="submission" date="2022-09" db="EMBL/GenBank/DDBJ databases">
        <title>The genome sequence of Tsuneonella sp. YG55.</title>
        <authorList>
            <person name="Liu Y."/>
        </authorList>
    </citation>
    <scope>NUCLEOTIDE SEQUENCE</scope>
    <source>
        <strain evidence="3">YG55</strain>
    </source>
</reference>
<dbReference type="CDD" id="cd09083">
    <property type="entry name" value="EEP-1"/>
    <property type="match status" value="1"/>
</dbReference>
<dbReference type="GO" id="GO:0000175">
    <property type="term" value="F:3'-5'-RNA exonuclease activity"/>
    <property type="evidence" value="ECO:0007669"/>
    <property type="project" value="TreeGrafter"/>
</dbReference>
<protein>
    <submittedName>
        <fullName evidence="3">Endonuclease/exonuclease/phosphatase family protein</fullName>
    </submittedName>
</protein>
<dbReference type="InterPro" id="IPR036691">
    <property type="entry name" value="Endo/exonu/phosph_ase_sf"/>
</dbReference>